<feature type="domain" description="EamA" evidence="12">
    <location>
        <begin position="7"/>
        <end position="116"/>
    </location>
</feature>
<accession>A0A218NM06</accession>
<evidence type="ECO:0000256" key="9">
    <source>
        <dbReference type="ARBA" id="ARBA00023098"/>
    </source>
</evidence>
<protein>
    <submittedName>
        <fullName evidence="13">SMR2 family DMT superfamily transporter</fullName>
    </submittedName>
</protein>
<keyword evidence="9" id="KW-0443">Lipid metabolism</keyword>
<organism evidence="13 14">
    <name type="scientific">Candidatus Mancarchaeum acidiphilum</name>
    <dbReference type="NCBI Taxonomy" id="1920749"/>
    <lineage>
        <taxon>Archaea</taxon>
        <taxon>Candidatus Micrarchaeota</taxon>
        <taxon>Candidatus Mancarchaeum</taxon>
    </lineage>
</organism>
<dbReference type="SUPFAM" id="SSF103481">
    <property type="entry name" value="Multidrug resistance efflux transporter EmrE"/>
    <property type="match status" value="1"/>
</dbReference>
<dbReference type="InterPro" id="IPR037185">
    <property type="entry name" value="EmrE-like"/>
</dbReference>
<keyword evidence="2" id="KW-1003">Cell membrane</keyword>
<dbReference type="GeneID" id="33313721"/>
<keyword evidence="4" id="KW-0997">Cell inner membrane</keyword>
<evidence type="ECO:0000256" key="6">
    <source>
        <dbReference type="ARBA" id="ARBA00022692"/>
    </source>
</evidence>
<dbReference type="OrthoDB" id="383480at2157"/>
<comment type="subcellular location">
    <subcellularLocation>
        <location evidence="1">Cell membrane</location>
        <topology evidence="1">Multi-pass membrane protein</topology>
    </subcellularLocation>
</comment>
<proteinExistence type="predicted"/>
<dbReference type="Pfam" id="PF00892">
    <property type="entry name" value="EamA"/>
    <property type="match status" value="1"/>
</dbReference>
<evidence type="ECO:0000256" key="1">
    <source>
        <dbReference type="ARBA" id="ARBA00004651"/>
    </source>
</evidence>
<evidence type="ECO:0000256" key="10">
    <source>
        <dbReference type="ARBA" id="ARBA00023136"/>
    </source>
</evidence>
<evidence type="ECO:0000256" key="5">
    <source>
        <dbReference type="ARBA" id="ARBA00022556"/>
    </source>
</evidence>
<evidence type="ECO:0000256" key="8">
    <source>
        <dbReference type="ARBA" id="ARBA00022989"/>
    </source>
</evidence>
<evidence type="ECO:0000256" key="4">
    <source>
        <dbReference type="ARBA" id="ARBA00022519"/>
    </source>
</evidence>
<name>A0A218NM06_9ARCH</name>
<dbReference type="Gene3D" id="1.10.3730.20">
    <property type="match status" value="1"/>
</dbReference>
<keyword evidence="10 11" id="KW-0472">Membrane</keyword>
<feature type="transmembrane region" description="Helical" evidence="11">
    <location>
        <begin position="47"/>
        <end position="66"/>
    </location>
</feature>
<dbReference type="Proteomes" id="UP000197679">
    <property type="component" value="Chromosome"/>
</dbReference>
<gene>
    <name evidence="13" type="ORF">Mia14_0162</name>
</gene>
<keyword evidence="14" id="KW-1185">Reference proteome</keyword>
<dbReference type="KEGG" id="marh:Mia14_0162"/>
<evidence type="ECO:0000256" key="3">
    <source>
        <dbReference type="ARBA" id="ARBA00022516"/>
    </source>
</evidence>
<keyword evidence="8 11" id="KW-1133">Transmembrane helix</keyword>
<keyword evidence="6 11" id="KW-0812">Transmembrane</keyword>
<dbReference type="PANTHER" id="PTHR30561:SF9">
    <property type="entry name" value="4-AMINO-4-DEOXY-L-ARABINOSE-PHOSPHOUNDECAPRENOL FLIPPASE SUBUNIT ARNF-RELATED"/>
    <property type="match status" value="1"/>
</dbReference>
<feature type="transmembrane region" description="Helical" evidence="11">
    <location>
        <begin position="73"/>
        <end position="93"/>
    </location>
</feature>
<dbReference type="GO" id="GO:0022857">
    <property type="term" value="F:transmembrane transporter activity"/>
    <property type="evidence" value="ECO:0007669"/>
    <property type="project" value="InterPro"/>
</dbReference>
<dbReference type="InterPro" id="IPR000390">
    <property type="entry name" value="Small_drug/metabolite_transptr"/>
</dbReference>
<reference evidence="13 14" key="1">
    <citation type="journal article" date="2017" name="Nat. Commun.">
        <title>'ARMAN' archaea depend on association with euryarchaeal host in culture and in situ.</title>
        <authorList>
            <person name="Golyshina O."/>
            <person name="Toshchakov S."/>
            <person name="Makarova K."/>
            <person name="Gavrilov S."/>
            <person name="Korzhenkov A."/>
            <person name="La Cono V."/>
            <person name="Arcadi E."/>
            <person name="Nechitaylo T."/>
            <person name="Ferrer M."/>
            <person name="Kublanov I."/>
            <person name="Wolf Y."/>
            <person name="Yakimov M."/>
            <person name="Golyshin P."/>
            <person name="Slesarev A."/>
            <person name="Kozyavkin S."/>
        </authorList>
    </citation>
    <scope>NUCLEOTIDE SEQUENCE [LARGE SCALE GENOMIC DNA]</scope>
    <source>
        <strain evidence="13 14">Mia14</strain>
    </source>
</reference>
<dbReference type="RefSeq" id="WP_088819666.1">
    <property type="nucleotide sequence ID" value="NZ_CP019964.1"/>
</dbReference>
<evidence type="ECO:0000256" key="11">
    <source>
        <dbReference type="SAM" id="Phobius"/>
    </source>
</evidence>
<feature type="transmembrane region" description="Helical" evidence="11">
    <location>
        <begin position="99"/>
        <end position="117"/>
    </location>
</feature>
<dbReference type="PANTHER" id="PTHR30561">
    <property type="entry name" value="SMR FAMILY PROTON-DEPENDENT DRUG EFFLUX TRANSPORTER SUGE"/>
    <property type="match status" value="1"/>
</dbReference>
<keyword evidence="7" id="KW-0448">Lipopolysaccharide biosynthesis</keyword>
<keyword evidence="3" id="KW-0444">Lipid biosynthesis</keyword>
<evidence type="ECO:0000256" key="2">
    <source>
        <dbReference type="ARBA" id="ARBA00022475"/>
    </source>
</evidence>
<evidence type="ECO:0000256" key="7">
    <source>
        <dbReference type="ARBA" id="ARBA00022985"/>
    </source>
</evidence>
<dbReference type="GO" id="GO:0006629">
    <property type="term" value="P:lipid metabolic process"/>
    <property type="evidence" value="ECO:0007669"/>
    <property type="project" value="UniProtKB-KW"/>
</dbReference>
<dbReference type="GO" id="GO:0005886">
    <property type="term" value="C:plasma membrane"/>
    <property type="evidence" value="ECO:0007669"/>
    <property type="project" value="UniProtKB-SubCell"/>
</dbReference>
<evidence type="ECO:0000259" key="12">
    <source>
        <dbReference type="Pfam" id="PF00892"/>
    </source>
</evidence>
<evidence type="ECO:0000313" key="14">
    <source>
        <dbReference type="Proteomes" id="UP000197679"/>
    </source>
</evidence>
<dbReference type="InterPro" id="IPR000620">
    <property type="entry name" value="EamA_dom"/>
</dbReference>
<keyword evidence="5" id="KW-0441">Lipid A biosynthesis</keyword>
<dbReference type="EMBL" id="CP019964">
    <property type="protein sequence ID" value="ASI13499.1"/>
    <property type="molecule type" value="Genomic_DNA"/>
</dbReference>
<sequence length="119" mass="13201">MIIYIIIFLTLFAALIASLSQIAFKTSLGKSGLSLLMLIKKVFSDKMILLGLLGYAVSLVIYLFALDRAPLSVVYPIFASSFIFVTLFSKFLLHEKISLIRYIGISVIFLGILIVAISY</sequence>
<evidence type="ECO:0000313" key="13">
    <source>
        <dbReference type="EMBL" id="ASI13499.1"/>
    </source>
</evidence>
<dbReference type="AlphaFoldDB" id="A0A218NM06"/>